<dbReference type="AlphaFoldDB" id="A0A0G1FQ32"/>
<sequence length="267" mass="29412">MTEEQPTTKQVKTKERSASYPSITLEDAINYSAKLQTAFSKSAFSRDNAVKEMGYEKVTGPVGMKVASLVHFGLLGREGNAYRNTDLSLSFAHPIDDNDLQTAKQLAVTAPKLYKTLLNEFAGHAVPTALSSILVRSHKIGQKVADNVANIFRKSIEYAGVYQNGIVSSEILVKDDEVGIDNDPVQTHANPLKNETKGSYAPITNVRPEMITVEFPSGIALSYPKNLQFAFNMGTFRDQMSALEKAVEVEIKKHESNNRKDDTSPKN</sequence>
<accession>A0A0G1FQ32</accession>
<dbReference type="EMBL" id="LCFQ01000013">
    <property type="protein sequence ID" value="KKS97126.1"/>
    <property type="molecule type" value="Genomic_DNA"/>
</dbReference>
<evidence type="ECO:0000313" key="1">
    <source>
        <dbReference type="EMBL" id="KKS97126.1"/>
    </source>
</evidence>
<gene>
    <name evidence="1" type="ORF">UV74_C0013G0248</name>
</gene>
<dbReference type="Proteomes" id="UP000034090">
    <property type="component" value="Unassembled WGS sequence"/>
</dbReference>
<comment type="caution">
    <text evidence="1">The sequence shown here is derived from an EMBL/GenBank/DDBJ whole genome shotgun (WGS) entry which is preliminary data.</text>
</comment>
<proteinExistence type="predicted"/>
<protein>
    <submittedName>
        <fullName evidence="1">Uncharacterized protein</fullName>
    </submittedName>
</protein>
<name>A0A0G1FQ32_9BACT</name>
<dbReference type="STRING" id="1618578.UV74_C0013G0248"/>
<organism evidence="1">
    <name type="scientific">Candidatus Woesebacteria bacterium GW2011_GWB1_43_14</name>
    <dbReference type="NCBI Taxonomy" id="1618578"/>
    <lineage>
        <taxon>Bacteria</taxon>
        <taxon>Candidatus Woeseibacteriota</taxon>
    </lineage>
</organism>
<reference evidence="1" key="1">
    <citation type="journal article" date="2015" name="Nature">
        <title>rRNA introns, odd ribosomes, and small enigmatic genomes across a large radiation of phyla.</title>
        <authorList>
            <person name="Brown C.T."/>
            <person name="Hug L.A."/>
            <person name="Thomas B.C."/>
            <person name="Sharon I."/>
            <person name="Castelle C.J."/>
            <person name="Singh A."/>
            <person name="Wilkins M.J."/>
            <person name="Williams K.H."/>
            <person name="Banfield J.F."/>
        </authorList>
    </citation>
    <scope>NUCLEOTIDE SEQUENCE [LARGE SCALE GENOMIC DNA]</scope>
</reference>